<evidence type="ECO:0000313" key="3">
    <source>
        <dbReference type="Proteomes" id="UP000194127"/>
    </source>
</evidence>
<organism evidence="2 3">
    <name type="scientific">Postia placenta MAD-698-R-SB12</name>
    <dbReference type="NCBI Taxonomy" id="670580"/>
    <lineage>
        <taxon>Eukaryota</taxon>
        <taxon>Fungi</taxon>
        <taxon>Dikarya</taxon>
        <taxon>Basidiomycota</taxon>
        <taxon>Agaricomycotina</taxon>
        <taxon>Agaricomycetes</taxon>
        <taxon>Polyporales</taxon>
        <taxon>Adustoporiaceae</taxon>
        <taxon>Rhodonia</taxon>
    </lineage>
</organism>
<dbReference type="STRING" id="670580.A0A1X6N4B9"/>
<proteinExistence type="predicted"/>
<dbReference type="AlphaFoldDB" id="A0A1X6N4B9"/>
<dbReference type="GeneID" id="36325599"/>
<name>A0A1X6N4B9_9APHY</name>
<dbReference type="EMBL" id="KZ110595">
    <property type="protein sequence ID" value="OSX63444.1"/>
    <property type="molecule type" value="Genomic_DNA"/>
</dbReference>
<feature type="transmembrane region" description="Helical" evidence="1">
    <location>
        <begin position="142"/>
        <end position="161"/>
    </location>
</feature>
<dbReference type="OrthoDB" id="2905268at2759"/>
<protein>
    <recommendedName>
        <fullName evidence="4">Integral membrane protein</fullName>
    </recommendedName>
</protein>
<evidence type="ECO:0000256" key="1">
    <source>
        <dbReference type="SAM" id="Phobius"/>
    </source>
</evidence>
<feature type="transmembrane region" description="Helical" evidence="1">
    <location>
        <begin position="60"/>
        <end position="81"/>
    </location>
</feature>
<gene>
    <name evidence="2" type="ORF">POSPLADRAFT_1055505</name>
</gene>
<evidence type="ECO:0008006" key="4">
    <source>
        <dbReference type="Google" id="ProtNLM"/>
    </source>
</evidence>
<dbReference type="RefSeq" id="XP_024340238.1">
    <property type="nucleotide sequence ID" value="XM_024480649.1"/>
</dbReference>
<dbReference type="Proteomes" id="UP000194127">
    <property type="component" value="Unassembled WGS sequence"/>
</dbReference>
<keyword evidence="3" id="KW-1185">Reference proteome</keyword>
<evidence type="ECO:0000313" key="2">
    <source>
        <dbReference type="EMBL" id="OSX63444.1"/>
    </source>
</evidence>
<feature type="transmembrane region" description="Helical" evidence="1">
    <location>
        <begin position="216"/>
        <end position="241"/>
    </location>
</feature>
<feature type="transmembrane region" description="Helical" evidence="1">
    <location>
        <begin position="253"/>
        <end position="273"/>
    </location>
</feature>
<accession>A0A1X6N4B9</accession>
<feature type="transmembrane region" description="Helical" evidence="1">
    <location>
        <begin position="20"/>
        <end position="48"/>
    </location>
</feature>
<feature type="transmembrane region" description="Helical" evidence="1">
    <location>
        <begin position="181"/>
        <end position="204"/>
    </location>
</feature>
<keyword evidence="1" id="KW-0472">Membrane</keyword>
<sequence length="374" mass="41278">MSRPVSPVDSSLSSDGQILYYNMLGVAFSMFAYGVHVALFLTILRHYVWPSPSGRRQWLLFAYICVVSCLATVGITLHLVWETTAFLNTGDGVEFSRVLVEKVDRTQPMILALTVIYMLLNWVSDGMLLYRFCVIFHRRLMVVLLPTAALLALIVFGSYYARHLASLSMNLWASIPTGPELTCLTLSLAFNVVLTALIICKLLLLRYTARQCGVDVSYLSVAGILIESAFPYAMVSTFTLIALGTGSSWQTSLLPFLGQTQAIPSLLIAVRVLENRAISRQEMAQTMSTVSQSIVFNHPRDVASPSPTCPNSRCMSPAIRLPLNLDAPSKDSIADLTSDIWPAIAPREPEKAHWRCISGESKSCANIRSEFTLS</sequence>
<feature type="transmembrane region" description="Helical" evidence="1">
    <location>
        <begin position="109"/>
        <end position="130"/>
    </location>
</feature>
<keyword evidence="1" id="KW-0812">Transmembrane</keyword>
<reference evidence="2 3" key="1">
    <citation type="submission" date="2017-04" db="EMBL/GenBank/DDBJ databases">
        <title>Genome Sequence of the Model Brown-Rot Fungus Postia placenta SB12.</title>
        <authorList>
            <consortium name="DOE Joint Genome Institute"/>
            <person name="Gaskell J."/>
            <person name="Kersten P."/>
            <person name="Larrondo L.F."/>
            <person name="Canessa P."/>
            <person name="Martinez D."/>
            <person name="Hibbett D."/>
            <person name="Schmoll M."/>
            <person name="Kubicek C.P."/>
            <person name="Martinez A.T."/>
            <person name="Yadav J."/>
            <person name="Master E."/>
            <person name="Magnuson J.K."/>
            <person name="James T."/>
            <person name="Yaver D."/>
            <person name="Berka R."/>
            <person name="Labutti K."/>
            <person name="Lipzen A."/>
            <person name="Aerts A."/>
            <person name="Barry K."/>
            <person name="Henrissat B."/>
            <person name="Blanchette R."/>
            <person name="Grigoriev I."/>
            <person name="Cullen D."/>
        </authorList>
    </citation>
    <scope>NUCLEOTIDE SEQUENCE [LARGE SCALE GENOMIC DNA]</scope>
    <source>
        <strain evidence="2 3">MAD-698-R-SB12</strain>
    </source>
</reference>
<keyword evidence="1" id="KW-1133">Transmembrane helix</keyword>